<dbReference type="InterPro" id="IPR036465">
    <property type="entry name" value="vWFA_dom_sf"/>
</dbReference>
<feature type="region of interest" description="Disordered" evidence="1">
    <location>
        <begin position="1"/>
        <end position="21"/>
    </location>
</feature>
<feature type="region of interest" description="Disordered" evidence="1">
    <location>
        <begin position="65"/>
        <end position="140"/>
    </location>
</feature>
<feature type="compositionally biased region" description="Basic residues" evidence="1">
    <location>
        <begin position="7"/>
        <end position="21"/>
    </location>
</feature>
<proteinExistence type="predicted"/>
<evidence type="ECO:0000313" key="3">
    <source>
        <dbReference type="EMBL" id="QDB79983.1"/>
    </source>
</evidence>
<organism evidence="3 4">
    <name type="scientific">Georgenia wutianyii</name>
    <dbReference type="NCBI Taxonomy" id="2585135"/>
    <lineage>
        <taxon>Bacteria</taxon>
        <taxon>Bacillati</taxon>
        <taxon>Actinomycetota</taxon>
        <taxon>Actinomycetes</taxon>
        <taxon>Micrococcales</taxon>
        <taxon>Bogoriellaceae</taxon>
        <taxon>Georgenia</taxon>
    </lineage>
</organism>
<dbReference type="SUPFAM" id="SSF53300">
    <property type="entry name" value="vWA-like"/>
    <property type="match status" value="1"/>
</dbReference>
<dbReference type="Pfam" id="PF00092">
    <property type="entry name" value="VWA"/>
    <property type="match status" value="1"/>
</dbReference>
<accession>A0ABX5VP39</accession>
<feature type="compositionally biased region" description="Low complexity" evidence="1">
    <location>
        <begin position="90"/>
        <end position="139"/>
    </location>
</feature>
<evidence type="ECO:0000259" key="2">
    <source>
        <dbReference type="PROSITE" id="PS50234"/>
    </source>
</evidence>
<name>A0ABX5VP39_9MICO</name>
<sequence>MSTMGQRHARPRHARAAGRRRTALVAVTTLVSVSLVAVAPAPEPAVAAGEPEQVPVAAVVTGTDGQADPAAEQPADDVAPAQPTAPAPQQPAEDPAPQQPAEDPAPQQPAEPAAAAGRAAATPAPDAAAPLAVPSPSEESSVINVRVGGDRTGGTTVGPLAGVTLNLWDGNSFTGPTTPRTEDWATCTSDAQGDCTFVVPDTQFRGANYERHFWVVQAGAPAGWYSNPSLVTGTADDHGPTQYRFMTPELHAGETYVSGNPYFMGSAWSIFGHAEDSGGLWQNSRVNPALPQTCSAGLDVALVLDLSGSVGNAGALDDLKASAIAFAESLEGTGSRLALYTFATHAPRSADATGTNYPLTDVDRNLQTIRSRINAYEAGGGTNWDRGIYQVATSADTYDVAIVVTDGLSTFFGPDAEGSGSSTRFVETEQAIASANALKAKGTRVLAVGVGEGVSGESDNLRAISGPTPHTTSARNADYFQTGWQELAGVLSSVARGATCRAEITVDKIAEPYAGTAGPGAGWTFDASTQGGAAVAPVRGEVTGTAGTVEYIVSFDRPDAAASTVRLEELISQDQRADGWSLTGLACTANGVPLTTVRVGDGTSVPAAVGDDIACTFTNKQRLVPGIEIVKQAWDTPAADGLDGAEELPAGATVSEGTRLTWTYTVRNTGRTALEGIRVSDDQGVTVTCPRQRLGVGEHMVCTGSGPVSARP</sequence>
<evidence type="ECO:0000256" key="1">
    <source>
        <dbReference type="SAM" id="MobiDB-lite"/>
    </source>
</evidence>
<feature type="domain" description="VWFA" evidence="2">
    <location>
        <begin position="299"/>
        <end position="494"/>
    </location>
</feature>
<keyword evidence="4" id="KW-1185">Reference proteome</keyword>
<dbReference type="EMBL" id="CP040899">
    <property type="protein sequence ID" value="QDB79983.1"/>
    <property type="molecule type" value="Genomic_DNA"/>
</dbReference>
<dbReference type="Gene3D" id="3.40.50.410">
    <property type="entry name" value="von Willebrand factor, type A domain"/>
    <property type="match status" value="1"/>
</dbReference>
<evidence type="ECO:0000313" key="4">
    <source>
        <dbReference type="Proteomes" id="UP000313948"/>
    </source>
</evidence>
<reference evidence="3 4" key="1">
    <citation type="submission" date="2019-05" db="EMBL/GenBank/DDBJ databases">
        <title>Georgenia *** sp. nov., and Georgenia *** sp. nov., isolated from the intestinal contents of plateau pika (Ochotona curzoniae) in the Qinghai-Tibet plateau of China.</title>
        <authorList>
            <person name="Tian Z."/>
        </authorList>
    </citation>
    <scope>NUCLEOTIDE SEQUENCE [LARGE SCALE GENOMIC DNA]</scope>
    <source>
        <strain evidence="3 4">Z294</strain>
    </source>
</reference>
<dbReference type="Proteomes" id="UP000313948">
    <property type="component" value="Chromosome"/>
</dbReference>
<dbReference type="PROSITE" id="PS50234">
    <property type="entry name" value="VWFA"/>
    <property type="match status" value="1"/>
</dbReference>
<gene>
    <name evidence="3" type="ORF">FE251_11790</name>
</gene>
<protein>
    <submittedName>
        <fullName evidence="3">VWA domain-containing protein</fullName>
    </submittedName>
</protein>
<dbReference type="InterPro" id="IPR002035">
    <property type="entry name" value="VWF_A"/>
</dbReference>
<dbReference type="CDD" id="cd00198">
    <property type="entry name" value="vWFA"/>
    <property type="match status" value="1"/>
</dbReference>
<feature type="compositionally biased region" description="Low complexity" evidence="1">
    <location>
        <begin position="65"/>
        <end position="82"/>
    </location>
</feature>
<dbReference type="SMART" id="SM00327">
    <property type="entry name" value="VWA"/>
    <property type="match status" value="1"/>
</dbReference>